<proteinExistence type="predicted"/>
<dbReference type="Proteomes" id="UP000724584">
    <property type="component" value="Unassembled WGS sequence"/>
</dbReference>
<dbReference type="EMBL" id="JAGIZQ010000001">
    <property type="protein sequence ID" value="KAH6650238.1"/>
    <property type="molecule type" value="Genomic_DNA"/>
</dbReference>
<keyword evidence="2" id="KW-1185">Reference proteome</keyword>
<name>A0ACB7PMA3_9PEZI</name>
<accession>A0ACB7PMA3</accession>
<reference evidence="1 2" key="1">
    <citation type="journal article" date="2021" name="Nat. Commun.">
        <title>Genetic determinants of endophytism in the Arabidopsis root mycobiome.</title>
        <authorList>
            <person name="Mesny F."/>
            <person name="Miyauchi S."/>
            <person name="Thiergart T."/>
            <person name="Pickel B."/>
            <person name="Atanasova L."/>
            <person name="Karlsson M."/>
            <person name="Huettel B."/>
            <person name="Barry K.W."/>
            <person name="Haridas S."/>
            <person name="Chen C."/>
            <person name="Bauer D."/>
            <person name="Andreopoulos W."/>
            <person name="Pangilinan J."/>
            <person name="LaButti K."/>
            <person name="Riley R."/>
            <person name="Lipzen A."/>
            <person name="Clum A."/>
            <person name="Drula E."/>
            <person name="Henrissat B."/>
            <person name="Kohler A."/>
            <person name="Grigoriev I.V."/>
            <person name="Martin F.M."/>
            <person name="Hacquard S."/>
        </authorList>
    </citation>
    <scope>NUCLEOTIDE SEQUENCE [LARGE SCALE GENOMIC DNA]</scope>
    <source>
        <strain evidence="1 2">MPI-SDFR-AT-0079</strain>
    </source>
</reference>
<organism evidence="1 2">
    <name type="scientific">Chaetomium tenue</name>
    <dbReference type="NCBI Taxonomy" id="1854479"/>
    <lineage>
        <taxon>Eukaryota</taxon>
        <taxon>Fungi</taxon>
        <taxon>Dikarya</taxon>
        <taxon>Ascomycota</taxon>
        <taxon>Pezizomycotina</taxon>
        <taxon>Sordariomycetes</taxon>
        <taxon>Sordariomycetidae</taxon>
        <taxon>Sordariales</taxon>
        <taxon>Chaetomiaceae</taxon>
        <taxon>Chaetomium</taxon>
    </lineage>
</organism>
<gene>
    <name evidence="1" type="ORF">F5144DRAFT_38383</name>
</gene>
<comment type="caution">
    <text evidence="1">The sequence shown here is derived from an EMBL/GenBank/DDBJ whole genome shotgun (WGS) entry which is preliminary data.</text>
</comment>
<evidence type="ECO:0000313" key="1">
    <source>
        <dbReference type="EMBL" id="KAH6650238.1"/>
    </source>
</evidence>
<sequence>MVYMRRPCPPTRWRPFLVMTIPLPSVSVLPLARHIRQAGPESSIKMRSESRLVYGTGPCVSFRPPCGGIWDDAMDPPRTRGCLSFSLENPSILAGEQPVWAVSFGLLGFGYPFGIVHGCWPFVYPPGCHDLFRASSDGNEMSYSIENIGWGPRR</sequence>
<protein>
    <submittedName>
        <fullName evidence="1">Uncharacterized protein</fullName>
    </submittedName>
</protein>
<evidence type="ECO:0000313" key="2">
    <source>
        <dbReference type="Proteomes" id="UP000724584"/>
    </source>
</evidence>